<dbReference type="GO" id="GO:0080044">
    <property type="term" value="F:quercetin 7-O-glucosyltransferase activity"/>
    <property type="evidence" value="ECO:0007669"/>
    <property type="project" value="TreeGrafter"/>
</dbReference>
<keyword evidence="3" id="KW-0328">Glycosyltransferase</keyword>
<evidence type="ECO:0000313" key="4">
    <source>
        <dbReference type="Proteomes" id="UP000238479"/>
    </source>
</evidence>
<proteinExistence type="inferred from homology"/>
<feature type="domain" description="Glycosyltransferase N-terminal" evidence="2">
    <location>
        <begin position="15"/>
        <end position="46"/>
    </location>
</feature>
<dbReference type="PANTHER" id="PTHR11926">
    <property type="entry name" value="GLUCOSYL/GLUCURONOSYL TRANSFERASES"/>
    <property type="match status" value="1"/>
</dbReference>
<comment type="similarity">
    <text evidence="1">Belongs to the UDP-glycosyltransferase family.</text>
</comment>
<dbReference type="GO" id="GO:0080043">
    <property type="term" value="F:quercetin 3-O-glucosyltransferase activity"/>
    <property type="evidence" value="ECO:0007669"/>
    <property type="project" value="TreeGrafter"/>
</dbReference>
<keyword evidence="4" id="KW-1185">Reference proteome</keyword>
<name>A0A2P6PIT6_ROSCH</name>
<dbReference type="EC" id="2.4.1.324" evidence="3"/>
<gene>
    <name evidence="3" type="ORF">RchiOBHm_Chr7g0243721</name>
</gene>
<protein>
    <submittedName>
        <fullName evidence="3">Putative 7-deoxyloganetin glucosyltransferase</fullName>
        <ecNumber evidence="3">2.4.1.324</ecNumber>
    </submittedName>
</protein>
<dbReference type="Proteomes" id="UP000238479">
    <property type="component" value="Chromosome 7"/>
</dbReference>
<dbReference type="STRING" id="74649.A0A2P6PIT6"/>
<organism evidence="3 4">
    <name type="scientific">Rosa chinensis</name>
    <name type="common">China rose</name>
    <dbReference type="NCBI Taxonomy" id="74649"/>
    <lineage>
        <taxon>Eukaryota</taxon>
        <taxon>Viridiplantae</taxon>
        <taxon>Streptophyta</taxon>
        <taxon>Embryophyta</taxon>
        <taxon>Tracheophyta</taxon>
        <taxon>Spermatophyta</taxon>
        <taxon>Magnoliopsida</taxon>
        <taxon>eudicotyledons</taxon>
        <taxon>Gunneridae</taxon>
        <taxon>Pentapetalae</taxon>
        <taxon>rosids</taxon>
        <taxon>fabids</taxon>
        <taxon>Rosales</taxon>
        <taxon>Rosaceae</taxon>
        <taxon>Rosoideae</taxon>
        <taxon>Rosoideae incertae sedis</taxon>
        <taxon>Rosa</taxon>
    </lineage>
</organism>
<evidence type="ECO:0000313" key="3">
    <source>
        <dbReference type="EMBL" id="PRQ21843.1"/>
    </source>
</evidence>
<evidence type="ECO:0000256" key="1">
    <source>
        <dbReference type="ARBA" id="ARBA00009995"/>
    </source>
</evidence>
<dbReference type="OMA" id="GRITPMM"/>
<dbReference type="PANTHER" id="PTHR11926:SF774">
    <property type="entry name" value="UDP-GLYCOSYLTRANSFERASE 85A1-RELATED"/>
    <property type="match status" value="1"/>
</dbReference>
<evidence type="ECO:0000259" key="2">
    <source>
        <dbReference type="Pfam" id="PF26168"/>
    </source>
</evidence>
<dbReference type="SUPFAM" id="SSF53756">
    <property type="entry name" value="UDP-Glycosyltransferase/glycogen phosphorylase"/>
    <property type="match status" value="1"/>
</dbReference>
<dbReference type="Pfam" id="PF26168">
    <property type="entry name" value="Glyco_transf_N"/>
    <property type="match status" value="1"/>
</dbReference>
<dbReference type="EMBL" id="PDCK01000045">
    <property type="protein sequence ID" value="PRQ21843.1"/>
    <property type="molecule type" value="Genomic_DNA"/>
</dbReference>
<dbReference type="Gramene" id="PRQ21843">
    <property type="protein sequence ID" value="PRQ21843"/>
    <property type="gene ID" value="RchiOBHm_Chr7g0243721"/>
</dbReference>
<dbReference type="InterPro" id="IPR058980">
    <property type="entry name" value="Glyco_transf_N"/>
</dbReference>
<sequence>MGSNALMAETKPHAVCIPYPAQGHINPMLKLAKLLHHKGFHITFVNIEYNHKCLLNSRGPNALDGLPSFQFKTIPDGLPSTDSNATQDI</sequence>
<accession>A0A2P6PIT6</accession>
<dbReference type="AlphaFoldDB" id="A0A2P6PIT6"/>
<reference evidence="3 4" key="1">
    <citation type="journal article" date="2018" name="Nat. Genet.">
        <title>The Rosa genome provides new insights in the design of modern roses.</title>
        <authorList>
            <person name="Bendahmane M."/>
        </authorList>
    </citation>
    <scope>NUCLEOTIDE SEQUENCE [LARGE SCALE GENOMIC DNA]</scope>
    <source>
        <strain evidence="4">cv. Old Blush</strain>
    </source>
</reference>
<keyword evidence="3" id="KW-0808">Transferase</keyword>
<dbReference type="Gene3D" id="3.40.50.2000">
    <property type="entry name" value="Glycogen Phosphorylase B"/>
    <property type="match status" value="1"/>
</dbReference>
<comment type="caution">
    <text evidence="3">The sequence shown here is derived from an EMBL/GenBank/DDBJ whole genome shotgun (WGS) entry which is preliminary data.</text>
</comment>